<evidence type="ECO:0000313" key="2">
    <source>
        <dbReference type="EMBL" id="ETO16217.1"/>
    </source>
</evidence>
<protein>
    <submittedName>
        <fullName evidence="2">Uncharacterized protein</fullName>
    </submittedName>
</protein>
<accession>X6MRX5</accession>
<feature type="non-terminal residue" evidence="2">
    <location>
        <position position="250"/>
    </location>
</feature>
<evidence type="ECO:0000313" key="3">
    <source>
        <dbReference type="Proteomes" id="UP000023152"/>
    </source>
</evidence>
<dbReference type="EMBL" id="ASPP01018472">
    <property type="protein sequence ID" value="ETO16217.1"/>
    <property type="molecule type" value="Genomic_DNA"/>
</dbReference>
<comment type="caution">
    <text evidence="2">The sequence shown here is derived from an EMBL/GenBank/DDBJ whole genome shotgun (WGS) entry which is preliminary data.</text>
</comment>
<feature type="region of interest" description="Disordered" evidence="1">
    <location>
        <begin position="136"/>
        <end position="173"/>
    </location>
</feature>
<evidence type="ECO:0000256" key="1">
    <source>
        <dbReference type="SAM" id="MobiDB-lite"/>
    </source>
</evidence>
<dbReference type="Proteomes" id="UP000023152">
    <property type="component" value="Unassembled WGS sequence"/>
</dbReference>
<organism evidence="2 3">
    <name type="scientific">Reticulomyxa filosa</name>
    <dbReference type="NCBI Taxonomy" id="46433"/>
    <lineage>
        <taxon>Eukaryota</taxon>
        <taxon>Sar</taxon>
        <taxon>Rhizaria</taxon>
        <taxon>Retaria</taxon>
        <taxon>Foraminifera</taxon>
        <taxon>Monothalamids</taxon>
        <taxon>Reticulomyxidae</taxon>
        <taxon>Reticulomyxa</taxon>
    </lineage>
</organism>
<dbReference type="AlphaFoldDB" id="X6MRX5"/>
<keyword evidence="3" id="KW-1185">Reference proteome</keyword>
<proteinExistence type="predicted"/>
<gene>
    <name evidence="2" type="ORF">RFI_21139</name>
</gene>
<sequence>MNQEFNQQLLSINKWYQEKINTAHSIAQEQYGSEMSKFESEFSNFFAYTCKGNNLENIKGIAKELSTKKMDDFFPVSNGNLNVSFSKEDFDNGINALTKQIPNKAYCSHLGNKIKDLKNDIDNLYSTCKTKLSKAEGSKKKKKRKNNEEHPGNNDSIQKMQESQEDQQEIKDRHDCHDYSKIELITKFGQIYVRYKQIFLSNNPIKSVYSQEEELTKKYKNERSQWELELNKTFLKKLDEKMNNNNPLPC</sequence>
<reference evidence="2 3" key="1">
    <citation type="journal article" date="2013" name="Curr. Biol.">
        <title>The Genome of the Foraminiferan Reticulomyxa filosa.</title>
        <authorList>
            <person name="Glockner G."/>
            <person name="Hulsmann N."/>
            <person name="Schleicher M."/>
            <person name="Noegel A.A."/>
            <person name="Eichinger L."/>
            <person name="Gallinger C."/>
            <person name="Pawlowski J."/>
            <person name="Sierra R."/>
            <person name="Euteneuer U."/>
            <person name="Pillet L."/>
            <person name="Moustafa A."/>
            <person name="Platzer M."/>
            <person name="Groth M."/>
            <person name="Szafranski K."/>
            <person name="Schliwa M."/>
        </authorList>
    </citation>
    <scope>NUCLEOTIDE SEQUENCE [LARGE SCALE GENOMIC DNA]</scope>
</reference>
<name>X6MRX5_RETFI</name>